<comment type="caution">
    <text evidence="2">The sequence shown here is derived from an EMBL/GenBank/DDBJ whole genome shotgun (WGS) entry which is preliminary data.</text>
</comment>
<sequence length="126" mass="13462">MKILDEESLINQNTKRSYSSHGSDQRLRPQKKKEEWIKVKSISVSKGAAGLTDQDVASPDSGQEGAGWWSIDSQPPEDPGGLNPQGTTKDTSTQQISARRLIAGGESEAVTMTPGGGSHDAGRRVT</sequence>
<dbReference type="Proteomes" id="UP001148018">
    <property type="component" value="Unassembled WGS sequence"/>
</dbReference>
<reference evidence="2" key="1">
    <citation type="submission" date="2022-07" db="EMBL/GenBank/DDBJ databases">
        <title>Chromosome-level genome of Muraenolepis orangiensis.</title>
        <authorList>
            <person name="Kim J."/>
        </authorList>
    </citation>
    <scope>NUCLEOTIDE SEQUENCE</scope>
    <source>
        <strain evidence="2">KU_S4_2022</strain>
        <tissue evidence="2">Muscle</tissue>
    </source>
</reference>
<proteinExistence type="predicted"/>
<evidence type="ECO:0000256" key="1">
    <source>
        <dbReference type="SAM" id="MobiDB-lite"/>
    </source>
</evidence>
<protein>
    <submittedName>
        <fullName evidence="2">Uncharacterized protein</fullName>
    </submittedName>
</protein>
<feature type="compositionally biased region" description="Polar residues" evidence="1">
    <location>
        <begin position="84"/>
        <end position="97"/>
    </location>
</feature>
<name>A0A9Q0DUX1_9TELE</name>
<keyword evidence="3" id="KW-1185">Reference proteome</keyword>
<feature type="compositionally biased region" description="Basic and acidic residues" evidence="1">
    <location>
        <begin position="23"/>
        <end position="38"/>
    </location>
</feature>
<dbReference type="AlphaFoldDB" id="A0A9Q0DUX1"/>
<evidence type="ECO:0000313" key="3">
    <source>
        <dbReference type="Proteomes" id="UP001148018"/>
    </source>
</evidence>
<gene>
    <name evidence="2" type="ORF">NHX12_004669</name>
</gene>
<feature type="region of interest" description="Disordered" evidence="1">
    <location>
        <begin position="1"/>
        <end position="126"/>
    </location>
</feature>
<feature type="compositionally biased region" description="Polar residues" evidence="1">
    <location>
        <begin position="9"/>
        <end position="22"/>
    </location>
</feature>
<organism evidence="2 3">
    <name type="scientific">Muraenolepis orangiensis</name>
    <name type="common">Patagonian moray cod</name>
    <dbReference type="NCBI Taxonomy" id="630683"/>
    <lineage>
        <taxon>Eukaryota</taxon>
        <taxon>Metazoa</taxon>
        <taxon>Chordata</taxon>
        <taxon>Craniata</taxon>
        <taxon>Vertebrata</taxon>
        <taxon>Euteleostomi</taxon>
        <taxon>Actinopterygii</taxon>
        <taxon>Neopterygii</taxon>
        <taxon>Teleostei</taxon>
        <taxon>Neoteleostei</taxon>
        <taxon>Acanthomorphata</taxon>
        <taxon>Zeiogadaria</taxon>
        <taxon>Gadariae</taxon>
        <taxon>Gadiformes</taxon>
        <taxon>Muraenolepidoidei</taxon>
        <taxon>Muraenolepididae</taxon>
        <taxon>Muraenolepis</taxon>
    </lineage>
</organism>
<dbReference type="EMBL" id="JANIIK010000111">
    <property type="protein sequence ID" value="KAJ3595365.1"/>
    <property type="molecule type" value="Genomic_DNA"/>
</dbReference>
<accession>A0A9Q0DUX1</accession>
<evidence type="ECO:0000313" key="2">
    <source>
        <dbReference type="EMBL" id="KAJ3595365.1"/>
    </source>
</evidence>